<dbReference type="PANTHER" id="PTHR43346">
    <property type="entry name" value="LIGAND BINDING DOMAIN PROTEIN, PUTATIVE (AFU_ORTHOLOGUE AFUA_6G14370)-RELATED"/>
    <property type="match status" value="1"/>
</dbReference>
<accession>A0A382U8K5</accession>
<name>A0A382U8K5_9ZZZZ</name>
<dbReference type="PANTHER" id="PTHR43346:SF1">
    <property type="entry name" value="QUERCETIN 2,3-DIOXYGENASE-RELATED"/>
    <property type="match status" value="1"/>
</dbReference>
<dbReference type="Pfam" id="PF07883">
    <property type="entry name" value="Cupin_2"/>
    <property type="match status" value="2"/>
</dbReference>
<feature type="domain" description="Cupin type-2" evidence="1">
    <location>
        <begin position="40"/>
        <end position="106"/>
    </location>
</feature>
<gene>
    <name evidence="2" type="ORF">METZ01_LOCUS382862</name>
</gene>
<dbReference type="EMBL" id="UINC01141960">
    <property type="protein sequence ID" value="SVD30008.1"/>
    <property type="molecule type" value="Genomic_DNA"/>
</dbReference>
<dbReference type="InterPro" id="IPR013096">
    <property type="entry name" value="Cupin_2"/>
</dbReference>
<sequence length="239" mass="26503">MPLSYPLVDVTDVPIVNTGLAGELRIPISGKDGSTTSAFHLTLQPGEEIRPHRNDDCEEISVYLSGHGESIIESQSFKVREGHCMRVPMGVTHQFQNTSEEPVQMVGFYIGADTLAARGFEIVDTVGVATLNGEHVIHWNDVKPENMDRNEGWHINDFRLPFGTHNGSTTTLFRAQFFPGAVHKKHAHINCEEIYYLISGHGLAGAGDDRVEVTAGQFHYIPSGVEHWLHNLSETEPIH</sequence>
<protein>
    <recommendedName>
        <fullName evidence="1">Cupin type-2 domain-containing protein</fullName>
    </recommendedName>
</protein>
<dbReference type="InterPro" id="IPR014710">
    <property type="entry name" value="RmlC-like_jellyroll"/>
</dbReference>
<feature type="non-terminal residue" evidence="2">
    <location>
        <position position="239"/>
    </location>
</feature>
<reference evidence="2" key="1">
    <citation type="submission" date="2018-05" db="EMBL/GenBank/DDBJ databases">
        <authorList>
            <person name="Lanie J.A."/>
            <person name="Ng W.-L."/>
            <person name="Kazmierczak K.M."/>
            <person name="Andrzejewski T.M."/>
            <person name="Davidsen T.M."/>
            <person name="Wayne K.J."/>
            <person name="Tettelin H."/>
            <person name="Glass J.I."/>
            <person name="Rusch D."/>
            <person name="Podicherti R."/>
            <person name="Tsui H.-C.T."/>
            <person name="Winkler M.E."/>
        </authorList>
    </citation>
    <scope>NUCLEOTIDE SEQUENCE</scope>
</reference>
<evidence type="ECO:0000259" key="1">
    <source>
        <dbReference type="Pfam" id="PF07883"/>
    </source>
</evidence>
<dbReference type="AlphaFoldDB" id="A0A382U8K5"/>
<organism evidence="2">
    <name type="scientific">marine metagenome</name>
    <dbReference type="NCBI Taxonomy" id="408172"/>
    <lineage>
        <taxon>unclassified sequences</taxon>
        <taxon>metagenomes</taxon>
        <taxon>ecological metagenomes</taxon>
    </lineage>
</organism>
<dbReference type="InterPro" id="IPR052538">
    <property type="entry name" value="Flavonoid_dioxygenase-like"/>
</dbReference>
<evidence type="ECO:0000313" key="2">
    <source>
        <dbReference type="EMBL" id="SVD30008.1"/>
    </source>
</evidence>
<feature type="domain" description="Cupin type-2" evidence="1">
    <location>
        <begin position="177"/>
        <end position="235"/>
    </location>
</feature>
<dbReference type="InterPro" id="IPR011051">
    <property type="entry name" value="RmlC_Cupin_sf"/>
</dbReference>
<dbReference type="Gene3D" id="2.60.120.10">
    <property type="entry name" value="Jelly Rolls"/>
    <property type="match status" value="1"/>
</dbReference>
<dbReference type="SUPFAM" id="SSF51182">
    <property type="entry name" value="RmlC-like cupins"/>
    <property type="match status" value="2"/>
</dbReference>
<proteinExistence type="predicted"/>